<evidence type="ECO:0000256" key="4">
    <source>
        <dbReference type="PROSITE-ProRule" id="PRU00489"/>
    </source>
</evidence>
<dbReference type="Gene3D" id="3.90.1530.10">
    <property type="entry name" value="Conserved hypothetical protein from pyrococcus furiosus pfu- 392566-001, ParB domain"/>
    <property type="match status" value="1"/>
</dbReference>
<dbReference type="Proteomes" id="UP000216345">
    <property type="component" value="Unassembled WGS sequence"/>
</dbReference>
<evidence type="ECO:0000256" key="3">
    <source>
        <dbReference type="ARBA" id="ARBA00022691"/>
    </source>
</evidence>
<comment type="similarity">
    <text evidence="4">Belongs to the MT-A70-like family.</text>
</comment>
<dbReference type="AlphaFoldDB" id="A0A256FHF7"/>
<feature type="domain" description="ParB-like N-terminal" evidence="5">
    <location>
        <begin position="5"/>
        <end position="94"/>
    </location>
</feature>
<dbReference type="InterPro" id="IPR036086">
    <property type="entry name" value="ParB/Sulfiredoxin_sf"/>
</dbReference>
<evidence type="ECO:0000313" key="7">
    <source>
        <dbReference type="Proteomes" id="UP000216345"/>
    </source>
</evidence>
<evidence type="ECO:0000259" key="5">
    <source>
        <dbReference type="SMART" id="SM00470"/>
    </source>
</evidence>
<dbReference type="InterPro" id="IPR007757">
    <property type="entry name" value="MT-A70-like"/>
</dbReference>
<accession>A0A256FHF7</accession>
<keyword evidence="1" id="KW-0489">Methyltransferase</keyword>
<dbReference type="Pfam" id="PF05063">
    <property type="entry name" value="MT-A70"/>
    <property type="match status" value="1"/>
</dbReference>
<dbReference type="InterPro" id="IPR003115">
    <property type="entry name" value="ParB_N"/>
</dbReference>
<dbReference type="SUPFAM" id="SSF53335">
    <property type="entry name" value="S-adenosyl-L-methionine-dependent methyltransferases"/>
    <property type="match status" value="1"/>
</dbReference>
<dbReference type="SMART" id="SM00470">
    <property type="entry name" value="ParB"/>
    <property type="match status" value="1"/>
</dbReference>
<dbReference type="SUPFAM" id="SSF110849">
    <property type="entry name" value="ParB/Sulfiredoxin"/>
    <property type="match status" value="1"/>
</dbReference>
<organism evidence="6 7">
    <name type="scientific">Brucella rhizosphaerae</name>
    <dbReference type="NCBI Taxonomy" id="571254"/>
    <lineage>
        <taxon>Bacteria</taxon>
        <taxon>Pseudomonadati</taxon>
        <taxon>Pseudomonadota</taxon>
        <taxon>Alphaproteobacteria</taxon>
        <taxon>Hyphomicrobiales</taxon>
        <taxon>Brucellaceae</taxon>
        <taxon>Brucella/Ochrobactrum group</taxon>
        <taxon>Brucella</taxon>
    </lineage>
</organism>
<dbReference type="PROSITE" id="PS51143">
    <property type="entry name" value="MT_A70"/>
    <property type="match status" value="1"/>
</dbReference>
<gene>
    <name evidence="6" type="ORF">CEV32_0261</name>
</gene>
<name>A0A256FHF7_9HYPH</name>
<dbReference type="RefSeq" id="WP_094577028.1">
    <property type="nucleotide sequence ID" value="NZ_JBHEEL010000001.1"/>
</dbReference>
<dbReference type="InterPro" id="IPR029063">
    <property type="entry name" value="SAM-dependent_MTases_sf"/>
</dbReference>
<keyword evidence="7" id="KW-1185">Reference proteome</keyword>
<dbReference type="PANTHER" id="PTHR12829">
    <property type="entry name" value="N6-ADENOSINE-METHYLTRANSFERASE"/>
    <property type="match status" value="1"/>
</dbReference>
<sequence length="430" mass="48712">MDAPVHIKIADIDVRDRLREVDASKVEALKQSFAELGMRTPITVRVGEDGLPFVLSAGAHRLEAARQMGWLEVPGFIRDESKLDSELWEIDENLARSELTAADRAVFTFRRKELYLLKYPETQHGGDRKSSRQLGDLIERQERRSFVAATAELTGKTERSIQRDAERGEKICEAALRLLRGTRLDNGVTLDRLKKLPNDLAQIAYIEGALADEKRIRGESKEIRTHQQKVKHAVRLTNMAMIADLGKATAPAKLDRIYSVYYADPAWKFRVHSEVTGGEKSADNHYPTMTTDDIVTEMVELIGGKNPAVLFLWATNPMLPDALHVMEACGFKYVHHWIWDKVDIGNGYWGRDQHELLLIGRRGDIACPLPEMLPPTVHREKKGKHSAKPAYFAEQIEKFYPEVAKLELNARGPRKGWDVWGHEANGRVVP</sequence>
<comment type="caution">
    <text evidence="6">The sequence shown here is derived from an EMBL/GenBank/DDBJ whole genome shotgun (WGS) entry which is preliminary data.</text>
</comment>
<proteinExistence type="inferred from homology"/>
<dbReference type="Pfam" id="PF02195">
    <property type="entry name" value="ParB_N"/>
    <property type="match status" value="1"/>
</dbReference>
<reference evidence="6 7" key="1">
    <citation type="submission" date="2017-07" db="EMBL/GenBank/DDBJ databases">
        <title>Phylogenetic study on the rhizospheric bacterium Ochrobactrum sp. A44.</title>
        <authorList>
            <person name="Krzyzanowska D.M."/>
            <person name="Ossowicki A."/>
            <person name="Rajewska M."/>
            <person name="Maciag T."/>
            <person name="Kaczynski Z."/>
            <person name="Czerwicka M."/>
            <person name="Jafra S."/>
        </authorList>
    </citation>
    <scope>NUCLEOTIDE SEQUENCE [LARGE SCALE GENOMIC DNA]</scope>
    <source>
        <strain evidence="6 7">PR17</strain>
    </source>
</reference>
<dbReference type="PANTHER" id="PTHR12829:SF7">
    <property type="entry name" value="N6-ADENOSINE-METHYLTRANSFERASE CATALYTIC SUBUNIT"/>
    <property type="match status" value="1"/>
</dbReference>
<keyword evidence="3" id="KW-0949">S-adenosyl-L-methionine</keyword>
<dbReference type="CDD" id="cd16409">
    <property type="entry name" value="ParB_N_like"/>
    <property type="match status" value="1"/>
</dbReference>
<dbReference type="OrthoDB" id="9800596at2"/>
<keyword evidence="2" id="KW-0808">Transferase</keyword>
<dbReference type="EMBL" id="NNRK01000026">
    <property type="protein sequence ID" value="OYR14263.1"/>
    <property type="molecule type" value="Genomic_DNA"/>
</dbReference>
<evidence type="ECO:0000256" key="1">
    <source>
        <dbReference type="ARBA" id="ARBA00022603"/>
    </source>
</evidence>
<evidence type="ECO:0000313" key="6">
    <source>
        <dbReference type="EMBL" id="OYR14263.1"/>
    </source>
</evidence>
<dbReference type="GO" id="GO:0032259">
    <property type="term" value="P:methylation"/>
    <property type="evidence" value="ECO:0007669"/>
    <property type="project" value="UniProtKB-KW"/>
</dbReference>
<evidence type="ECO:0000256" key="2">
    <source>
        <dbReference type="ARBA" id="ARBA00022679"/>
    </source>
</evidence>
<protein>
    <submittedName>
        <fullName evidence="6">MT-A70 family protein</fullName>
    </submittedName>
</protein>
<dbReference type="GO" id="GO:0008168">
    <property type="term" value="F:methyltransferase activity"/>
    <property type="evidence" value="ECO:0007669"/>
    <property type="project" value="UniProtKB-KW"/>
</dbReference>